<dbReference type="PRINTS" id="PR01036">
    <property type="entry name" value="TCRTETB"/>
</dbReference>
<feature type="transmembrane region" description="Helical" evidence="10">
    <location>
        <begin position="206"/>
        <end position="224"/>
    </location>
</feature>
<evidence type="ECO:0000256" key="10">
    <source>
        <dbReference type="SAM" id="Phobius"/>
    </source>
</evidence>
<evidence type="ECO:0000256" key="3">
    <source>
        <dbReference type="ARBA" id="ARBA00022692"/>
    </source>
</evidence>
<dbReference type="Pfam" id="PF07690">
    <property type="entry name" value="MFS_1"/>
    <property type="match status" value="1"/>
</dbReference>
<feature type="transmembrane region" description="Helical" evidence="10">
    <location>
        <begin position="231"/>
        <end position="252"/>
    </location>
</feature>
<feature type="domain" description="Major facilitator superfamily (MFS) profile" evidence="11">
    <location>
        <begin position="109"/>
        <end position="599"/>
    </location>
</feature>
<dbReference type="SUPFAM" id="SSF103473">
    <property type="entry name" value="MFS general substrate transporter"/>
    <property type="match status" value="1"/>
</dbReference>
<accession>A0A1D9Q398</accession>
<feature type="transmembrane region" description="Helical" evidence="10">
    <location>
        <begin position="143"/>
        <end position="162"/>
    </location>
</feature>
<feature type="region of interest" description="Disordered" evidence="9">
    <location>
        <begin position="1"/>
        <end position="101"/>
    </location>
</feature>
<evidence type="ECO:0000256" key="4">
    <source>
        <dbReference type="ARBA" id="ARBA00022989"/>
    </source>
</evidence>
<dbReference type="CDD" id="cd17502">
    <property type="entry name" value="MFS_Azr1_MDR_like"/>
    <property type="match status" value="1"/>
</dbReference>
<dbReference type="FunFam" id="1.20.1250.20:FF:000196">
    <property type="entry name" value="MFS toxin efflux pump (AflT)"/>
    <property type="match status" value="1"/>
</dbReference>
<feature type="transmembrane region" description="Helical" evidence="10">
    <location>
        <begin position="369"/>
        <end position="389"/>
    </location>
</feature>
<protein>
    <recommendedName>
        <fullName evidence="7">Efflux pump dotC</fullName>
    </recommendedName>
    <alternativeName>
        <fullName evidence="8">Dothistromin biosynthesis protein C</fullName>
    </alternativeName>
</protein>
<sequence length="647" mass="68874">MAVAPGATSAETTAINPTVASQQIPRESSSHHPTSPNSLASTVATPGDSEKDIIETENHITNESSIDLPKSKEPSSSRDVATNANTAAPPGPSPQDPEASRTKLETTIIMISLCAAVFLAALDVSIITTALPTISEHFHSNAGYTWIGSAYLLANAASTPCWGKFSDIWGRKPILLIAAGVFFVGSLLAALSVSIGMLIVARAIQGIGGGGVIILVNICVSDLFSMRKRGAYFGLIGMTWAFASAIGPLLGGAFTQKVSWRWCFYINLPVTGTVAIALFFFLHLDNPKTPIWDGLKAVDWLGSLLIIGGTLMVLLGLEFGGVTKPWDSATVICLIIFGILVAGLFVINEWKFARYPLMPLRLFKHPSNVAALGVCFCHGFVFISASYYLPLYFQAVLGATPLLSGVYLLPFALSLSLTSASTGVFIKKTGKYLPPIYFGLTVMTLGFGLFINIPRTENWSKIIIYQIVAGIGVGPNFQSPLIALQSLVKRADIATATATFGFTRNLSTSISVVVGSVVFQNEMQKRSAELATALGSSVASELSGGSAGASVDIVKGLPAPGREVARNAYWESLRIMWIIYVAFAALGLAISFAVGQHVLSKEHEVTKVGLEEQERLRLEAKRAKKAKDAEAGGQVIQGNRDEEKGLN</sequence>
<evidence type="ECO:0000256" key="2">
    <source>
        <dbReference type="ARBA" id="ARBA00007520"/>
    </source>
</evidence>
<evidence type="ECO:0000259" key="11">
    <source>
        <dbReference type="PROSITE" id="PS50850"/>
    </source>
</evidence>
<gene>
    <name evidence="12" type="ORF">sscle_05g041090</name>
</gene>
<dbReference type="OrthoDB" id="10021397at2759"/>
<evidence type="ECO:0000256" key="7">
    <source>
        <dbReference type="ARBA" id="ARBA00069956"/>
    </source>
</evidence>
<evidence type="ECO:0000256" key="9">
    <source>
        <dbReference type="SAM" id="MobiDB-lite"/>
    </source>
</evidence>
<feature type="transmembrane region" description="Helical" evidence="10">
    <location>
        <begin position="174"/>
        <end position="200"/>
    </location>
</feature>
<comment type="function">
    <text evidence="6">Efflux pump; part of the gene cluster that mediates the biosynthesis of dothistromin (DOTH), a polyketide toxin very similar in structure to the aflatoxin precursor, versicolorin B. One function of dotC may be to transport early-stage dothistromin biosynthetic intermediates from the cytoplasm into vacuoles, thereby affecting the rate of dothistromin production.</text>
</comment>
<feature type="compositionally biased region" description="Basic and acidic residues" evidence="9">
    <location>
        <begin position="48"/>
        <end position="60"/>
    </location>
</feature>
<proteinExistence type="inferred from homology"/>
<dbReference type="FunFam" id="1.20.1720.10:FF:000014">
    <property type="entry name" value="MFS drug transporter, putative"/>
    <property type="match status" value="1"/>
</dbReference>
<keyword evidence="3 10" id="KW-0812">Transmembrane</keyword>
<feature type="transmembrane region" description="Helical" evidence="10">
    <location>
        <begin position="329"/>
        <end position="348"/>
    </location>
</feature>
<dbReference type="Gene3D" id="1.20.1720.10">
    <property type="entry name" value="Multidrug resistance protein D"/>
    <property type="match status" value="1"/>
</dbReference>
<evidence type="ECO:0000313" key="12">
    <source>
        <dbReference type="EMBL" id="APA09339.1"/>
    </source>
</evidence>
<dbReference type="InterPro" id="IPR011701">
    <property type="entry name" value="MFS"/>
</dbReference>
<dbReference type="Proteomes" id="UP000177798">
    <property type="component" value="Chromosome 5"/>
</dbReference>
<dbReference type="EMBL" id="CP017818">
    <property type="protein sequence ID" value="APA09339.1"/>
    <property type="molecule type" value="Genomic_DNA"/>
</dbReference>
<feature type="transmembrane region" description="Helical" evidence="10">
    <location>
        <begin position="395"/>
        <end position="420"/>
    </location>
</feature>
<comment type="subcellular location">
    <subcellularLocation>
        <location evidence="1">Vacuole membrane</location>
        <topology evidence="1">Multi-pass membrane protein</topology>
    </subcellularLocation>
</comment>
<dbReference type="AlphaFoldDB" id="A0A1D9Q398"/>
<feature type="transmembrane region" description="Helical" evidence="10">
    <location>
        <begin position="264"/>
        <end position="285"/>
    </location>
</feature>
<evidence type="ECO:0000256" key="5">
    <source>
        <dbReference type="ARBA" id="ARBA00023136"/>
    </source>
</evidence>
<evidence type="ECO:0000256" key="1">
    <source>
        <dbReference type="ARBA" id="ARBA00004128"/>
    </source>
</evidence>
<organism evidence="12 13">
    <name type="scientific">Sclerotinia sclerotiorum (strain ATCC 18683 / 1980 / Ss-1)</name>
    <name type="common">White mold</name>
    <name type="synonym">Whetzelinia sclerotiorum</name>
    <dbReference type="NCBI Taxonomy" id="665079"/>
    <lineage>
        <taxon>Eukaryota</taxon>
        <taxon>Fungi</taxon>
        <taxon>Dikarya</taxon>
        <taxon>Ascomycota</taxon>
        <taxon>Pezizomycotina</taxon>
        <taxon>Leotiomycetes</taxon>
        <taxon>Helotiales</taxon>
        <taxon>Sclerotiniaceae</taxon>
        <taxon>Sclerotinia</taxon>
    </lineage>
</organism>
<dbReference type="GO" id="GO:0022857">
    <property type="term" value="F:transmembrane transporter activity"/>
    <property type="evidence" value="ECO:0007669"/>
    <property type="project" value="InterPro"/>
</dbReference>
<feature type="transmembrane region" description="Helical" evidence="10">
    <location>
        <begin position="463"/>
        <end position="484"/>
    </location>
</feature>
<feature type="compositionally biased region" description="Polar residues" evidence="9">
    <location>
        <begin position="9"/>
        <end position="44"/>
    </location>
</feature>
<reference evidence="13" key="1">
    <citation type="journal article" date="2017" name="Genome Biol. Evol.">
        <title>The complete genome sequence of the phytopathogenic fungus Sclerotinia sclerotiorum reveals insights into the genome architecture of broad host range pathogens.</title>
        <authorList>
            <person name="Derbyshire M."/>
            <person name="Denton-Giles M."/>
            <person name="Hegedus D."/>
            <person name="Seifbarghy S."/>
            <person name="Rollins J."/>
            <person name="van Kan J."/>
            <person name="Seidl M.F."/>
            <person name="Faino L."/>
            <person name="Mbengue M."/>
            <person name="Navaud O."/>
            <person name="Raffaele S."/>
            <person name="Hammond-Kosack K."/>
            <person name="Heard S."/>
            <person name="Oliver R."/>
        </authorList>
    </citation>
    <scope>NUCLEOTIDE SEQUENCE [LARGE SCALE GENOMIC DNA]</scope>
    <source>
        <strain evidence="13">ATCC 18683 / 1980 / Ss-1</strain>
    </source>
</reference>
<dbReference type="InterPro" id="IPR020846">
    <property type="entry name" value="MFS_dom"/>
</dbReference>
<name>A0A1D9Q398_SCLS1</name>
<feature type="compositionally biased region" description="Basic and acidic residues" evidence="9">
    <location>
        <begin position="621"/>
        <end position="630"/>
    </location>
</feature>
<evidence type="ECO:0000256" key="6">
    <source>
        <dbReference type="ARBA" id="ARBA00057269"/>
    </source>
</evidence>
<dbReference type="InterPro" id="IPR036259">
    <property type="entry name" value="MFS_trans_sf"/>
</dbReference>
<dbReference type="PANTHER" id="PTHR23501">
    <property type="entry name" value="MAJOR FACILITATOR SUPERFAMILY"/>
    <property type="match status" value="1"/>
</dbReference>
<evidence type="ECO:0000256" key="8">
    <source>
        <dbReference type="ARBA" id="ARBA00083178"/>
    </source>
</evidence>
<feature type="region of interest" description="Disordered" evidence="9">
    <location>
        <begin position="621"/>
        <end position="647"/>
    </location>
</feature>
<keyword evidence="5 10" id="KW-0472">Membrane</keyword>
<dbReference type="PROSITE" id="PS50850">
    <property type="entry name" value="MFS"/>
    <property type="match status" value="1"/>
</dbReference>
<feature type="transmembrane region" description="Helical" evidence="10">
    <location>
        <begin position="575"/>
        <end position="594"/>
    </location>
</feature>
<feature type="transmembrane region" description="Helical" evidence="10">
    <location>
        <begin position="432"/>
        <end position="451"/>
    </location>
</feature>
<feature type="transmembrane region" description="Helical" evidence="10">
    <location>
        <begin position="108"/>
        <end position="131"/>
    </location>
</feature>
<dbReference type="VEuPathDB" id="FungiDB:sscle_05g041090"/>
<evidence type="ECO:0000313" key="13">
    <source>
        <dbReference type="Proteomes" id="UP000177798"/>
    </source>
</evidence>
<comment type="similarity">
    <text evidence="2">Belongs to the major facilitator superfamily. TCR/Tet family.</text>
</comment>
<dbReference type="Gene3D" id="1.20.1250.20">
    <property type="entry name" value="MFS general substrate transporter like domains"/>
    <property type="match status" value="1"/>
</dbReference>
<keyword evidence="4 10" id="KW-1133">Transmembrane helix</keyword>
<dbReference type="PANTHER" id="PTHR23501:SF102">
    <property type="entry name" value="DRUG TRANSPORTER, PUTATIVE (AFU_ORTHOLOGUE AFUA_3G08530)-RELATED"/>
    <property type="match status" value="1"/>
</dbReference>
<dbReference type="GO" id="GO:0005774">
    <property type="term" value="C:vacuolar membrane"/>
    <property type="evidence" value="ECO:0007669"/>
    <property type="project" value="UniProtKB-SubCell"/>
</dbReference>
<feature type="transmembrane region" description="Helical" evidence="10">
    <location>
        <begin position="297"/>
        <end position="317"/>
    </location>
</feature>